<keyword evidence="2" id="KW-0677">Repeat</keyword>
<dbReference type="Gene3D" id="2.160.10.10">
    <property type="entry name" value="Hexapeptide repeat proteins"/>
    <property type="match status" value="1"/>
</dbReference>
<dbReference type="AlphaFoldDB" id="A0A087A7C5"/>
<dbReference type="InterPro" id="IPR011004">
    <property type="entry name" value="Trimer_LpxA-like_sf"/>
</dbReference>
<dbReference type="OrthoDB" id="193659at2"/>
<dbReference type="eggNOG" id="COG0110">
    <property type="taxonomic scope" value="Bacteria"/>
</dbReference>
<proteinExistence type="predicted"/>
<dbReference type="EMBL" id="JGYS01000007">
    <property type="protein sequence ID" value="KFI54675.1"/>
    <property type="molecule type" value="Genomic_DNA"/>
</dbReference>
<sequence>MFLKKYARRLILGPRADSEFFINFLRKKGAIIGEGTYFYDPRSNCIGLNNYFNLVIGNNVNITHGVVIVDHGYDWSVLKCKYGEVIGNTGQVTIGNNVFIGMNAVILKNVTIGDNVIIGAGSIVNRDIPSNSVAAGSPCRVIESIDTYRAKRKQVQLDEAYNLYCAFINRYPNTIPNQDIFREYFWLFDRPGCDGHLSSPVFDEVMHLVNGTYDCSIQAIKNSSPAFDSYEDFLIYCSSRYFKYKR</sequence>
<keyword evidence="1 3" id="KW-0808">Transferase</keyword>
<accession>A0A087A7C5</accession>
<evidence type="ECO:0000256" key="1">
    <source>
        <dbReference type="ARBA" id="ARBA00022679"/>
    </source>
</evidence>
<dbReference type="EC" id="2.3.1.18" evidence="3"/>
<keyword evidence="3" id="KW-0012">Acyltransferase</keyword>
<dbReference type="SUPFAM" id="SSF51161">
    <property type="entry name" value="Trimeric LpxA-like enzymes"/>
    <property type="match status" value="1"/>
</dbReference>
<protein>
    <submittedName>
        <fullName evidence="3">Transferase</fullName>
        <ecNumber evidence="3">2.3.1.18</ecNumber>
    </submittedName>
</protein>
<organism evidence="3 4">
    <name type="scientific">Bifidobacterium callitrichos DSM 23973</name>
    <dbReference type="NCBI Taxonomy" id="1437609"/>
    <lineage>
        <taxon>Bacteria</taxon>
        <taxon>Bacillati</taxon>
        <taxon>Actinomycetota</taxon>
        <taxon>Actinomycetes</taxon>
        <taxon>Bifidobacteriales</taxon>
        <taxon>Bifidobacteriaceae</taxon>
        <taxon>Bifidobacterium</taxon>
    </lineage>
</organism>
<dbReference type="GO" id="GO:0008870">
    <property type="term" value="F:galactoside O-acetyltransferase activity"/>
    <property type="evidence" value="ECO:0007669"/>
    <property type="project" value="UniProtKB-EC"/>
</dbReference>
<name>A0A087A7C5_9BIFI</name>
<dbReference type="Proteomes" id="UP000029072">
    <property type="component" value="Unassembled WGS sequence"/>
</dbReference>
<dbReference type="STRING" id="1437609.BCAL_0934"/>
<dbReference type="CDD" id="cd04647">
    <property type="entry name" value="LbH_MAT_like"/>
    <property type="match status" value="1"/>
</dbReference>
<dbReference type="InterPro" id="IPR050179">
    <property type="entry name" value="Trans_hexapeptide_repeat"/>
</dbReference>
<evidence type="ECO:0000256" key="2">
    <source>
        <dbReference type="ARBA" id="ARBA00022737"/>
    </source>
</evidence>
<evidence type="ECO:0000313" key="4">
    <source>
        <dbReference type="Proteomes" id="UP000029072"/>
    </source>
</evidence>
<evidence type="ECO:0000313" key="3">
    <source>
        <dbReference type="EMBL" id="KFI54675.1"/>
    </source>
</evidence>
<gene>
    <name evidence="3" type="ORF">BCAL_0934</name>
</gene>
<reference evidence="3 4" key="1">
    <citation type="submission" date="2014-03" db="EMBL/GenBank/DDBJ databases">
        <title>Genomics of Bifidobacteria.</title>
        <authorList>
            <person name="Ventura M."/>
            <person name="Milani C."/>
            <person name="Lugli G.A."/>
        </authorList>
    </citation>
    <scope>NUCLEOTIDE SEQUENCE [LARGE SCALE GENOMIC DNA]</scope>
    <source>
        <strain evidence="3 4">DSM 23973</strain>
    </source>
</reference>
<dbReference type="PANTHER" id="PTHR43300">
    <property type="entry name" value="ACETYLTRANSFERASE"/>
    <property type="match status" value="1"/>
</dbReference>
<dbReference type="PANTHER" id="PTHR43300:SF11">
    <property type="entry name" value="ACETYLTRANSFERASE RV3034C-RELATED"/>
    <property type="match status" value="1"/>
</dbReference>
<dbReference type="InterPro" id="IPR018357">
    <property type="entry name" value="Hexapep_transf_CS"/>
</dbReference>
<comment type="caution">
    <text evidence="3">The sequence shown here is derived from an EMBL/GenBank/DDBJ whole genome shotgun (WGS) entry which is preliminary data.</text>
</comment>
<dbReference type="Pfam" id="PF00132">
    <property type="entry name" value="Hexapep"/>
    <property type="match status" value="1"/>
</dbReference>
<dbReference type="InterPro" id="IPR001451">
    <property type="entry name" value="Hexapep"/>
</dbReference>
<dbReference type="PROSITE" id="PS00101">
    <property type="entry name" value="HEXAPEP_TRANSFERASES"/>
    <property type="match status" value="1"/>
</dbReference>